<feature type="region of interest" description="Disordered" evidence="1">
    <location>
        <begin position="19"/>
        <end position="59"/>
    </location>
</feature>
<accession>A0ABR5F368</accession>
<dbReference type="Proteomes" id="UP000035425">
    <property type="component" value="Unassembled WGS sequence"/>
</dbReference>
<comment type="caution">
    <text evidence="2">The sequence shown here is derived from an EMBL/GenBank/DDBJ whole genome shotgun (WGS) entry which is preliminary data.</text>
</comment>
<organism evidence="2 3">
    <name type="scientific">Protofrankia coriariae</name>
    <dbReference type="NCBI Taxonomy" id="1562887"/>
    <lineage>
        <taxon>Bacteria</taxon>
        <taxon>Bacillati</taxon>
        <taxon>Actinomycetota</taxon>
        <taxon>Actinomycetes</taxon>
        <taxon>Frankiales</taxon>
        <taxon>Frankiaceae</taxon>
        <taxon>Protofrankia</taxon>
    </lineage>
</organism>
<keyword evidence="3" id="KW-1185">Reference proteome</keyword>
<evidence type="ECO:0000313" key="3">
    <source>
        <dbReference type="Proteomes" id="UP000035425"/>
    </source>
</evidence>
<sequence length="59" mass="6428">MTAPVTCVLDGPVAWPTIDRPRTRNALSAGVRQGPRDGEGTPEGPRAFREKRTPVWSGR</sequence>
<evidence type="ECO:0000313" key="2">
    <source>
        <dbReference type="EMBL" id="KLL11176.1"/>
    </source>
</evidence>
<protein>
    <submittedName>
        <fullName evidence="2">Uncharacterized protein</fullName>
    </submittedName>
</protein>
<gene>
    <name evidence="2" type="ORF">FrCorBMG51_13115</name>
</gene>
<dbReference type="Gene3D" id="1.10.12.10">
    <property type="entry name" value="Lyase 2-enoyl-coa Hydratase, Chain A, domain 2"/>
    <property type="match status" value="1"/>
</dbReference>
<evidence type="ECO:0000256" key="1">
    <source>
        <dbReference type="SAM" id="MobiDB-lite"/>
    </source>
</evidence>
<name>A0ABR5F368_9ACTN</name>
<dbReference type="RefSeq" id="WP_047223350.1">
    <property type="nucleotide sequence ID" value="NZ_JWIO01000018.1"/>
</dbReference>
<dbReference type="InterPro" id="IPR014748">
    <property type="entry name" value="Enoyl-CoA_hydra_C"/>
</dbReference>
<reference evidence="2 3" key="1">
    <citation type="submission" date="2014-12" db="EMBL/GenBank/DDBJ databases">
        <title>Frankia sp. BMG5.1 draft genome.</title>
        <authorList>
            <person name="Gtari M."/>
            <person name="Ghodhbane-Gtari F."/>
            <person name="Nouioui I."/>
            <person name="Ktari A."/>
            <person name="Hezbri K."/>
            <person name="Mimouni W."/>
            <person name="Sbissi I."/>
            <person name="Ayari A."/>
            <person name="Yamanaka T."/>
            <person name="Normand P."/>
            <person name="Tisa L.S."/>
            <person name="Boudabous A."/>
        </authorList>
    </citation>
    <scope>NUCLEOTIDE SEQUENCE [LARGE SCALE GENOMIC DNA]</scope>
    <source>
        <strain evidence="2 3">BMG5.1</strain>
    </source>
</reference>
<dbReference type="EMBL" id="JWIO01000018">
    <property type="protein sequence ID" value="KLL11176.1"/>
    <property type="molecule type" value="Genomic_DNA"/>
</dbReference>
<proteinExistence type="predicted"/>